<feature type="compositionally biased region" description="Polar residues" evidence="2">
    <location>
        <begin position="475"/>
        <end position="486"/>
    </location>
</feature>
<feature type="compositionally biased region" description="Basic and acidic residues" evidence="2">
    <location>
        <begin position="193"/>
        <end position="223"/>
    </location>
</feature>
<protein>
    <submittedName>
        <fullName evidence="3">Uncharacterized protein</fullName>
    </submittedName>
</protein>
<evidence type="ECO:0000256" key="2">
    <source>
        <dbReference type="SAM" id="MobiDB-lite"/>
    </source>
</evidence>
<evidence type="ECO:0000256" key="1">
    <source>
        <dbReference type="SAM" id="Coils"/>
    </source>
</evidence>
<keyword evidence="1" id="KW-0175">Coiled coil</keyword>
<feature type="compositionally biased region" description="Basic and acidic residues" evidence="2">
    <location>
        <begin position="296"/>
        <end position="312"/>
    </location>
</feature>
<dbReference type="Proteomes" id="UP000053342">
    <property type="component" value="Unassembled WGS sequence"/>
</dbReference>
<gene>
    <name evidence="3" type="ORF">PV06_10247</name>
</gene>
<feature type="compositionally biased region" description="Basic and acidic residues" evidence="2">
    <location>
        <begin position="429"/>
        <end position="448"/>
    </location>
</feature>
<accession>A0A0D2DP46</accession>
<feature type="compositionally biased region" description="Basic residues" evidence="2">
    <location>
        <begin position="274"/>
        <end position="287"/>
    </location>
</feature>
<reference evidence="3 4" key="1">
    <citation type="submission" date="2015-01" db="EMBL/GenBank/DDBJ databases">
        <title>The Genome Sequence of Exophiala oligosperma CBS72588.</title>
        <authorList>
            <consortium name="The Broad Institute Genomics Platform"/>
            <person name="Cuomo C."/>
            <person name="de Hoog S."/>
            <person name="Gorbushina A."/>
            <person name="Stielow B."/>
            <person name="Teixiera M."/>
            <person name="Abouelleil A."/>
            <person name="Chapman S.B."/>
            <person name="Priest M."/>
            <person name="Young S.K."/>
            <person name="Wortman J."/>
            <person name="Nusbaum C."/>
            <person name="Birren B."/>
        </authorList>
    </citation>
    <scope>NUCLEOTIDE SEQUENCE [LARGE SCALE GENOMIC DNA]</scope>
    <source>
        <strain evidence="3 4">CBS 72588</strain>
    </source>
</reference>
<feature type="compositionally biased region" description="Basic and acidic residues" evidence="2">
    <location>
        <begin position="320"/>
        <end position="352"/>
    </location>
</feature>
<dbReference type="HOGENOM" id="CLU_024585_0_0_1"/>
<feature type="compositionally biased region" description="Polar residues" evidence="2">
    <location>
        <begin position="591"/>
        <end position="601"/>
    </location>
</feature>
<evidence type="ECO:0000313" key="3">
    <source>
        <dbReference type="EMBL" id="KIW37604.1"/>
    </source>
</evidence>
<dbReference type="EMBL" id="KN847343">
    <property type="protein sequence ID" value="KIW37604.1"/>
    <property type="molecule type" value="Genomic_DNA"/>
</dbReference>
<feature type="coiled-coil region" evidence="1">
    <location>
        <begin position="637"/>
        <end position="687"/>
    </location>
</feature>
<dbReference type="OrthoDB" id="5424692at2759"/>
<dbReference type="RefSeq" id="XP_016257820.1">
    <property type="nucleotide sequence ID" value="XM_016411779.1"/>
</dbReference>
<feature type="compositionally biased region" description="Basic residues" evidence="2">
    <location>
        <begin position="235"/>
        <end position="251"/>
    </location>
</feature>
<feature type="compositionally biased region" description="Gly residues" evidence="2">
    <location>
        <begin position="550"/>
        <end position="571"/>
    </location>
</feature>
<keyword evidence="4" id="KW-1185">Reference proteome</keyword>
<feature type="compositionally biased region" description="Polar residues" evidence="2">
    <location>
        <begin position="132"/>
        <end position="147"/>
    </location>
</feature>
<feature type="region of interest" description="Disordered" evidence="2">
    <location>
        <begin position="132"/>
        <end position="601"/>
    </location>
</feature>
<organism evidence="3 4">
    <name type="scientific">Exophiala oligosperma</name>
    <dbReference type="NCBI Taxonomy" id="215243"/>
    <lineage>
        <taxon>Eukaryota</taxon>
        <taxon>Fungi</taxon>
        <taxon>Dikarya</taxon>
        <taxon>Ascomycota</taxon>
        <taxon>Pezizomycotina</taxon>
        <taxon>Eurotiomycetes</taxon>
        <taxon>Chaetothyriomycetidae</taxon>
        <taxon>Chaetothyriales</taxon>
        <taxon>Herpotrichiellaceae</taxon>
        <taxon>Exophiala</taxon>
    </lineage>
</organism>
<evidence type="ECO:0000313" key="4">
    <source>
        <dbReference type="Proteomes" id="UP000053342"/>
    </source>
</evidence>
<proteinExistence type="predicted"/>
<dbReference type="VEuPathDB" id="FungiDB:PV06_10247"/>
<name>A0A0D2DP46_9EURO</name>
<dbReference type="STRING" id="215243.A0A0D2DP46"/>
<feature type="compositionally biased region" description="Basic and acidic residues" evidence="2">
    <location>
        <begin position="155"/>
        <end position="169"/>
    </location>
</feature>
<sequence length="701" mass="78286">MKSRIRIEPSQSTDDTFVQYQCKPPDEQIRNEAVSQPYDVIKAASPFSPWCLSTFCGSSYDWLPEIHSEPKFTRHESEPEDRVGQTLSLSLSLLFFTLLFTPRVLLFVHRLQLGVCFALSNGPLPRVCFLNSPPQVSGNPRSMTDVQGSPRRSPPPRDRPHRERDDHPNVEYFGEGESYRPGGPTGEGPYRPSVRDRIGADSWSADRRDGRRDERRDERREDIDSYVPNTSSRVARPRSRSPPPFRRRSRSRSPPNRGREDLFPNRRSPPPRRYSPRRSPPPRRRSRSAYGARPRTPPDTKRYRDYSPDSSRRSPKRERRLSPERNRFDRRSPPRRGFSPDRDSGRGGESYRPRSRSPPRRRPGDDNWRRRSPSPRTSGPASNNTSRRSSPPAAQPDRASVAGSVPRSPAYPAARSQYDRQEPSGYSERAVEPPRTRDASTTRDDGRSNGEAPQPPSGPSSHRNGEYNRPPPTGPSRSFSQTQQSPPTGPAASLRGAPRAAPTGPRGTVGRFEPPPRDFTSPPARGRGSSLTYRGGPPPFGPRGSSYGRGDFGGGSGGVSSGGGAGRGDFGGASSSYRGGFGRGEALPFRGNSSTSATYPRTQRFNTVQQHLATNEKIVPGGKLLPSGLPPDQEKRIKMLEAEAERMRSEIVEKQKSKREVLDEWEIRERESERESLRSELADAHLQQLMEGEDALGRAAF</sequence>
<dbReference type="GeneID" id="27362321"/>
<dbReference type="AlphaFoldDB" id="A0A0D2DP46"/>